<organism evidence="10 11">
    <name type="scientific">Ceratodon purpureus</name>
    <name type="common">Fire moss</name>
    <name type="synonym">Dicranum purpureum</name>
    <dbReference type="NCBI Taxonomy" id="3225"/>
    <lineage>
        <taxon>Eukaryota</taxon>
        <taxon>Viridiplantae</taxon>
        <taxon>Streptophyta</taxon>
        <taxon>Embryophyta</taxon>
        <taxon>Bryophyta</taxon>
        <taxon>Bryophytina</taxon>
        <taxon>Bryopsida</taxon>
        <taxon>Dicranidae</taxon>
        <taxon>Pseudoditrichales</taxon>
        <taxon>Ditrichaceae</taxon>
        <taxon>Ceratodon</taxon>
    </lineage>
</organism>
<comment type="subcellular location">
    <subcellularLocation>
        <location evidence="1">Cell projection</location>
        <location evidence="1">Cilium</location>
    </subcellularLocation>
    <subcellularLocation>
        <location evidence="2">Cytoplasm</location>
        <location evidence="2">Cytoskeleton</location>
    </subcellularLocation>
</comment>
<evidence type="ECO:0000256" key="7">
    <source>
        <dbReference type="ARBA" id="ARBA00023212"/>
    </source>
</evidence>
<feature type="non-terminal residue" evidence="10">
    <location>
        <position position="215"/>
    </location>
</feature>
<evidence type="ECO:0000313" key="10">
    <source>
        <dbReference type="EMBL" id="KAG0584889.1"/>
    </source>
</evidence>
<dbReference type="PANTHER" id="PTHR14885:SF1">
    <property type="entry name" value="CILIA- AND FLAGELLA-ASSOCIATED PROTEIN 43"/>
    <property type="match status" value="1"/>
</dbReference>
<feature type="coiled-coil region" evidence="9">
    <location>
        <begin position="144"/>
        <end position="171"/>
    </location>
</feature>
<proteinExistence type="predicted"/>
<keyword evidence="11" id="KW-1185">Reference proteome</keyword>
<dbReference type="EMBL" id="CM026423">
    <property type="protein sequence ID" value="KAG0584889.1"/>
    <property type="molecule type" value="Genomic_DNA"/>
</dbReference>
<comment type="caution">
    <text evidence="10">The sequence shown here is derived from an EMBL/GenBank/DDBJ whole genome shotgun (WGS) entry which is preliminary data.</text>
</comment>
<dbReference type="PANTHER" id="PTHR14885">
    <property type="entry name" value="CILIA- AND FLAGELLA-ASSOCIATED PROTEIN 43-RELATED"/>
    <property type="match status" value="1"/>
</dbReference>
<reference evidence="10" key="1">
    <citation type="submission" date="2020-06" db="EMBL/GenBank/DDBJ databases">
        <title>WGS assembly of Ceratodon purpureus strain R40.</title>
        <authorList>
            <person name="Carey S.B."/>
            <person name="Jenkins J."/>
            <person name="Shu S."/>
            <person name="Lovell J.T."/>
            <person name="Sreedasyam A."/>
            <person name="Maumus F."/>
            <person name="Tiley G.P."/>
            <person name="Fernandez-Pozo N."/>
            <person name="Barry K."/>
            <person name="Chen C."/>
            <person name="Wang M."/>
            <person name="Lipzen A."/>
            <person name="Daum C."/>
            <person name="Saski C.A."/>
            <person name="Payton A.C."/>
            <person name="Mcbreen J.C."/>
            <person name="Conrad R.E."/>
            <person name="Kollar L.M."/>
            <person name="Olsson S."/>
            <person name="Huttunen S."/>
            <person name="Landis J.B."/>
            <person name="Wickett N.J."/>
            <person name="Johnson M.G."/>
            <person name="Rensing S.A."/>
            <person name="Grimwood J."/>
            <person name="Schmutz J."/>
            <person name="Mcdaniel S.F."/>
        </authorList>
    </citation>
    <scope>NUCLEOTIDE SEQUENCE</scope>
    <source>
        <strain evidence="10">R40</strain>
    </source>
</reference>
<dbReference type="Pfam" id="PF25828">
    <property type="entry name" value="CC_Cfap43"/>
    <property type="match status" value="1"/>
</dbReference>
<evidence type="ECO:0000256" key="2">
    <source>
        <dbReference type="ARBA" id="ARBA00004245"/>
    </source>
</evidence>
<evidence type="ECO:0000256" key="4">
    <source>
        <dbReference type="ARBA" id="ARBA00022574"/>
    </source>
</evidence>
<evidence type="ECO:0000256" key="8">
    <source>
        <dbReference type="ARBA" id="ARBA00023273"/>
    </source>
</evidence>
<dbReference type="Proteomes" id="UP000822688">
    <property type="component" value="Chromosome 3"/>
</dbReference>
<keyword evidence="8" id="KW-0966">Cell projection</keyword>
<evidence type="ECO:0000256" key="9">
    <source>
        <dbReference type="SAM" id="Coils"/>
    </source>
</evidence>
<keyword evidence="7" id="KW-0206">Cytoskeleton</keyword>
<evidence type="ECO:0000256" key="3">
    <source>
        <dbReference type="ARBA" id="ARBA00022490"/>
    </source>
</evidence>
<sequence length="215" mass="24845">MMLAAKLFKAENHGVEWEITKNHVRQLHVTEKIRALQLLRVTKATQQVIKTGEDPAAASESLQLEKRHEYNARMHGHRIVEKARIQGLMEDKNNDIKLQNAKLLVKTRTLYLEQNFLNRLCSSGLAATQKEQALEQRFQAMFRKAQLKNMVDHQFEQIQELANELERTRNKIVPALPEVDMSGYNFSIRPLHSEIGREALEANKMYFRSIGSIPS</sequence>
<accession>A0A8T0IPG6</accession>
<evidence type="ECO:0000256" key="5">
    <source>
        <dbReference type="ARBA" id="ARBA00022737"/>
    </source>
</evidence>
<name>A0A8T0IPG6_CERPU</name>
<evidence type="ECO:0000313" key="11">
    <source>
        <dbReference type="Proteomes" id="UP000822688"/>
    </source>
</evidence>
<keyword evidence="3" id="KW-0963">Cytoplasm</keyword>
<evidence type="ECO:0000256" key="1">
    <source>
        <dbReference type="ARBA" id="ARBA00004138"/>
    </source>
</evidence>
<keyword evidence="4" id="KW-0853">WD repeat</keyword>
<evidence type="ECO:0000256" key="6">
    <source>
        <dbReference type="ARBA" id="ARBA00023054"/>
    </source>
</evidence>
<dbReference type="GO" id="GO:0005930">
    <property type="term" value="C:axoneme"/>
    <property type="evidence" value="ECO:0007669"/>
    <property type="project" value="TreeGrafter"/>
</dbReference>
<protein>
    <submittedName>
        <fullName evidence="10">Uncharacterized protein</fullName>
    </submittedName>
</protein>
<dbReference type="AlphaFoldDB" id="A0A8T0IPG6"/>
<gene>
    <name evidence="10" type="ORF">KC19_3G242900</name>
</gene>
<keyword evidence="5" id="KW-0677">Repeat</keyword>
<dbReference type="GO" id="GO:0060271">
    <property type="term" value="P:cilium assembly"/>
    <property type="evidence" value="ECO:0007669"/>
    <property type="project" value="TreeGrafter"/>
</dbReference>
<keyword evidence="6 9" id="KW-0175">Coiled coil</keyword>